<evidence type="ECO:0000313" key="4">
    <source>
        <dbReference type="EMBL" id="KRT82244.1"/>
    </source>
</evidence>
<accession>A0A0T6B4M4</accession>
<evidence type="ECO:0000256" key="1">
    <source>
        <dbReference type="PROSITE-ProRule" id="PRU00042"/>
    </source>
</evidence>
<dbReference type="GO" id="GO:0008270">
    <property type="term" value="F:zinc ion binding"/>
    <property type="evidence" value="ECO:0007669"/>
    <property type="project" value="UniProtKB-KW"/>
</dbReference>
<dbReference type="SUPFAM" id="SSF57667">
    <property type="entry name" value="beta-beta-alpha zinc fingers"/>
    <property type="match status" value="1"/>
</dbReference>
<organism evidence="4 5">
    <name type="scientific">Oryctes borbonicus</name>
    <dbReference type="NCBI Taxonomy" id="1629725"/>
    <lineage>
        <taxon>Eukaryota</taxon>
        <taxon>Metazoa</taxon>
        <taxon>Ecdysozoa</taxon>
        <taxon>Arthropoda</taxon>
        <taxon>Hexapoda</taxon>
        <taxon>Insecta</taxon>
        <taxon>Pterygota</taxon>
        <taxon>Neoptera</taxon>
        <taxon>Endopterygota</taxon>
        <taxon>Coleoptera</taxon>
        <taxon>Polyphaga</taxon>
        <taxon>Scarabaeiformia</taxon>
        <taxon>Scarabaeidae</taxon>
        <taxon>Dynastinae</taxon>
        <taxon>Oryctes</taxon>
    </lineage>
</organism>
<proteinExistence type="predicted"/>
<dbReference type="Gene3D" id="3.30.160.60">
    <property type="entry name" value="Classic Zinc Finger"/>
    <property type="match status" value="1"/>
</dbReference>
<keyword evidence="5" id="KW-1185">Reference proteome</keyword>
<keyword evidence="1 4" id="KW-0862">Zinc</keyword>
<comment type="caution">
    <text evidence="4">The sequence shown here is derived from an EMBL/GenBank/DDBJ whole genome shotgun (WGS) entry which is preliminary data.</text>
</comment>
<keyword evidence="1 4" id="KW-0863">Zinc-finger</keyword>
<sequence length="409" mass="46619">NRVHHRHKELHPKYKILEEDRVSTMVCHKCCSLAIKLYQYRQTALANDKALKEIANEPFKEPPSNKDAILELHKSILDNISQCKVSESVAQVYRVPLDDVSHVNNEDKVTKDDVIVSETTTDSEPHETVKKIFQYFPTAVVPREILDSNVLPSVPVDRDIKKYIRSEYEVTPADNSDGRVLKFKRKYPSTDVVKLSVKRRRNEEDSNSMCFSDSDSSIPSVFKSRKKDSNTGSDGSCSDCDSDAPDGDEKLSAPSPVPPVPTPPPPTPATESRTNSRPSRSKASKNPLQFPDSDSDSEVTKKPANTHYCEICDRTFWGWSQLKSHQRTHLKCIICRIICDSQEDLEYHQKTVCFKWIEYNQPILVLPKVDENPFLLRIYKDAFDRYYQDIDDGVYGSTEPPPPPDPDYP</sequence>
<evidence type="ECO:0000313" key="5">
    <source>
        <dbReference type="Proteomes" id="UP000051574"/>
    </source>
</evidence>
<keyword evidence="1 4" id="KW-0479">Metal-binding</keyword>
<dbReference type="Proteomes" id="UP000051574">
    <property type="component" value="Unassembled WGS sequence"/>
</dbReference>
<feature type="domain" description="C2H2-type" evidence="3">
    <location>
        <begin position="307"/>
        <end position="329"/>
    </location>
</feature>
<feature type="compositionally biased region" description="Pro residues" evidence="2">
    <location>
        <begin position="255"/>
        <end position="268"/>
    </location>
</feature>
<feature type="compositionally biased region" description="Low complexity" evidence="2">
    <location>
        <begin position="207"/>
        <end position="222"/>
    </location>
</feature>
<dbReference type="PROSITE" id="PS00028">
    <property type="entry name" value="ZINC_FINGER_C2H2_1"/>
    <property type="match status" value="1"/>
</dbReference>
<dbReference type="AlphaFoldDB" id="A0A0T6B4M4"/>
<feature type="non-terminal residue" evidence="4">
    <location>
        <position position="409"/>
    </location>
</feature>
<dbReference type="EMBL" id="LJIG01009856">
    <property type="protein sequence ID" value="KRT82244.1"/>
    <property type="molecule type" value="Genomic_DNA"/>
</dbReference>
<reference evidence="4 5" key="1">
    <citation type="submission" date="2015-09" db="EMBL/GenBank/DDBJ databases">
        <title>Draft genome of the scarab beetle Oryctes borbonicus.</title>
        <authorList>
            <person name="Meyer J.M."/>
            <person name="Markov G.V."/>
            <person name="Baskaran P."/>
            <person name="Herrmann M."/>
            <person name="Sommer R.J."/>
            <person name="Roedelsperger C."/>
        </authorList>
    </citation>
    <scope>NUCLEOTIDE SEQUENCE [LARGE SCALE GENOMIC DNA]</scope>
    <source>
        <strain evidence="4">OB123</strain>
        <tissue evidence="4">Whole animal</tissue>
    </source>
</reference>
<evidence type="ECO:0000259" key="3">
    <source>
        <dbReference type="PROSITE" id="PS50157"/>
    </source>
</evidence>
<dbReference type="Pfam" id="PF12874">
    <property type="entry name" value="zf-met"/>
    <property type="match status" value="1"/>
</dbReference>
<feature type="region of interest" description="Disordered" evidence="2">
    <location>
        <begin position="198"/>
        <end position="301"/>
    </location>
</feature>
<dbReference type="PROSITE" id="PS50157">
    <property type="entry name" value="ZINC_FINGER_C2H2_2"/>
    <property type="match status" value="1"/>
</dbReference>
<feature type="non-terminal residue" evidence="4">
    <location>
        <position position="1"/>
    </location>
</feature>
<dbReference type="InterPro" id="IPR013087">
    <property type="entry name" value="Znf_C2H2_type"/>
</dbReference>
<protein>
    <submittedName>
        <fullName evidence="4">Zinc-finger associated domain containing protein</fullName>
    </submittedName>
</protein>
<dbReference type="SMART" id="SM00355">
    <property type="entry name" value="ZnF_C2H2"/>
    <property type="match status" value="2"/>
</dbReference>
<gene>
    <name evidence="4" type="ORF">AMK59_4523</name>
</gene>
<dbReference type="InterPro" id="IPR036236">
    <property type="entry name" value="Znf_C2H2_sf"/>
</dbReference>
<name>A0A0T6B4M4_9SCAR</name>
<feature type="compositionally biased region" description="Low complexity" evidence="2">
    <location>
        <begin position="230"/>
        <end position="239"/>
    </location>
</feature>
<evidence type="ECO:0000256" key="2">
    <source>
        <dbReference type="SAM" id="MobiDB-lite"/>
    </source>
</evidence>
<dbReference type="OrthoDB" id="6784650at2759"/>